<reference evidence="3 4" key="1">
    <citation type="submission" date="2019-10" db="EMBL/GenBank/DDBJ databases">
        <title>Whole genome shotgun sequence of Acrocarpospora pleiomorpha NBRC 16267.</title>
        <authorList>
            <person name="Ichikawa N."/>
            <person name="Kimura A."/>
            <person name="Kitahashi Y."/>
            <person name="Komaki H."/>
            <person name="Oguchi A."/>
        </authorList>
    </citation>
    <scope>NUCLEOTIDE SEQUENCE [LARGE SCALE GENOMIC DNA]</scope>
    <source>
        <strain evidence="3 4">NBRC 16267</strain>
    </source>
</reference>
<evidence type="ECO:0000313" key="4">
    <source>
        <dbReference type="Proteomes" id="UP000377595"/>
    </source>
</evidence>
<comment type="caution">
    <text evidence="3">The sequence shown here is derived from an EMBL/GenBank/DDBJ whole genome shotgun (WGS) entry which is preliminary data.</text>
</comment>
<dbReference type="Proteomes" id="UP000377595">
    <property type="component" value="Unassembled WGS sequence"/>
</dbReference>
<feature type="compositionally biased region" description="Low complexity" evidence="1">
    <location>
        <begin position="72"/>
        <end position="84"/>
    </location>
</feature>
<accession>A0A5M3XSD3</accession>
<dbReference type="InterPro" id="IPR008490">
    <property type="entry name" value="Transposase_InsH_N"/>
</dbReference>
<evidence type="ECO:0000259" key="2">
    <source>
        <dbReference type="Pfam" id="PF05598"/>
    </source>
</evidence>
<feature type="region of interest" description="Disordered" evidence="1">
    <location>
        <begin position="51"/>
        <end position="84"/>
    </location>
</feature>
<feature type="compositionally biased region" description="Basic and acidic residues" evidence="1">
    <location>
        <begin position="62"/>
        <end position="71"/>
    </location>
</feature>
<dbReference type="Pfam" id="PF05598">
    <property type="entry name" value="DUF772"/>
    <property type="match status" value="1"/>
</dbReference>
<dbReference type="AlphaFoldDB" id="A0A5M3XSD3"/>
<proteinExistence type="predicted"/>
<keyword evidence="4" id="KW-1185">Reference proteome</keyword>
<name>A0A5M3XSD3_9ACTN</name>
<feature type="domain" description="Transposase InsH N-terminal" evidence="2">
    <location>
        <begin position="2"/>
        <end position="47"/>
    </location>
</feature>
<evidence type="ECO:0000256" key="1">
    <source>
        <dbReference type="SAM" id="MobiDB-lite"/>
    </source>
</evidence>
<dbReference type="EMBL" id="BLAF01000043">
    <property type="protein sequence ID" value="GES23700.1"/>
    <property type="molecule type" value="Genomic_DNA"/>
</dbReference>
<organism evidence="3 4">
    <name type="scientific">Acrocarpospora pleiomorpha</name>
    <dbReference type="NCBI Taxonomy" id="90975"/>
    <lineage>
        <taxon>Bacteria</taxon>
        <taxon>Bacillati</taxon>
        <taxon>Actinomycetota</taxon>
        <taxon>Actinomycetes</taxon>
        <taxon>Streptosporangiales</taxon>
        <taxon>Streptosporangiaceae</taxon>
        <taxon>Acrocarpospora</taxon>
    </lineage>
</organism>
<sequence>MLQALHGLSDEEAVAALRFDLRWKAACGLGLYERGFDPSLLTYFRRRLPLFASGPDLPDPPGGDRADRGAGRPDPAGAGLGRAP</sequence>
<gene>
    <name evidence="3" type="ORF">Aple_065990</name>
</gene>
<protein>
    <recommendedName>
        <fullName evidence="2">Transposase InsH N-terminal domain-containing protein</fullName>
    </recommendedName>
</protein>
<evidence type="ECO:0000313" key="3">
    <source>
        <dbReference type="EMBL" id="GES23700.1"/>
    </source>
</evidence>